<dbReference type="InterPro" id="IPR023795">
    <property type="entry name" value="Serpin_CS"/>
</dbReference>
<gene>
    <name evidence="7" type="ORF">Fcan01_04011</name>
</gene>
<evidence type="ECO:0000313" key="7">
    <source>
        <dbReference type="EMBL" id="OXA62839.1"/>
    </source>
</evidence>
<dbReference type="InterPro" id="IPR036186">
    <property type="entry name" value="Serpin_sf"/>
</dbReference>
<dbReference type="Proteomes" id="UP000198287">
    <property type="component" value="Unassembled WGS sequence"/>
</dbReference>
<dbReference type="InterPro" id="IPR000215">
    <property type="entry name" value="Serpin_fam"/>
</dbReference>
<feature type="compositionally biased region" description="Polar residues" evidence="4">
    <location>
        <begin position="435"/>
        <end position="444"/>
    </location>
</feature>
<dbReference type="PROSITE" id="PS00284">
    <property type="entry name" value="SERPIN"/>
    <property type="match status" value="1"/>
</dbReference>
<dbReference type="Pfam" id="PF00079">
    <property type="entry name" value="Serpin"/>
    <property type="match status" value="1"/>
</dbReference>
<dbReference type="Gene3D" id="3.30.497.10">
    <property type="entry name" value="Antithrombin, subunit I, domain 2"/>
    <property type="match status" value="1"/>
</dbReference>
<dbReference type="CDD" id="cd19594">
    <property type="entry name" value="serpin_crustaceans_chelicerates_insects"/>
    <property type="match status" value="1"/>
</dbReference>
<accession>A0A226EZ78</accession>
<evidence type="ECO:0000313" key="8">
    <source>
        <dbReference type="Proteomes" id="UP000198287"/>
    </source>
</evidence>
<evidence type="ECO:0000256" key="2">
    <source>
        <dbReference type="ARBA" id="ARBA00022900"/>
    </source>
</evidence>
<protein>
    <submittedName>
        <fullName evidence="7">Antithrombin-III</fullName>
    </submittedName>
</protein>
<evidence type="ECO:0000259" key="6">
    <source>
        <dbReference type="SMART" id="SM00093"/>
    </source>
</evidence>
<dbReference type="InterPro" id="IPR042178">
    <property type="entry name" value="Serpin_sf_1"/>
</dbReference>
<keyword evidence="8" id="KW-1185">Reference proteome</keyword>
<keyword evidence="5" id="KW-0732">Signal</keyword>
<dbReference type="PANTHER" id="PTHR11461">
    <property type="entry name" value="SERINE PROTEASE INHIBITOR, SERPIN"/>
    <property type="match status" value="1"/>
</dbReference>
<evidence type="ECO:0000256" key="1">
    <source>
        <dbReference type="ARBA" id="ARBA00022690"/>
    </source>
</evidence>
<dbReference type="SUPFAM" id="SSF56574">
    <property type="entry name" value="Serpins"/>
    <property type="match status" value="1"/>
</dbReference>
<dbReference type="InterPro" id="IPR042185">
    <property type="entry name" value="Serpin_sf_2"/>
</dbReference>
<feature type="chain" id="PRO_5013008350" evidence="5">
    <location>
        <begin position="27"/>
        <end position="444"/>
    </location>
</feature>
<evidence type="ECO:0000256" key="5">
    <source>
        <dbReference type="SAM" id="SignalP"/>
    </source>
</evidence>
<dbReference type="AlphaFoldDB" id="A0A226EZ78"/>
<dbReference type="EMBL" id="LNIX01000001">
    <property type="protein sequence ID" value="OXA62839.1"/>
    <property type="molecule type" value="Genomic_DNA"/>
</dbReference>
<dbReference type="OMA" id="MTKGHIR"/>
<dbReference type="OrthoDB" id="671595at2759"/>
<dbReference type="PANTHER" id="PTHR11461:SF278">
    <property type="entry name" value="SERINE PROTEASE INHIBITOR 88EA"/>
    <property type="match status" value="1"/>
</dbReference>
<dbReference type="GO" id="GO:0004867">
    <property type="term" value="F:serine-type endopeptidase inhibitor activity"/>
    <property type="evidence" value="ECO:0007669"/>
    <property type="project" value="UniProtKB-KW"/>
</dbReference>
<feature type="domain" description="Serpin" evidence="6">
    <location>
        <begin position="55"/>
        <end position="414"/>
    </location>
</feature>
<dbReference type="SMART" id="SM00093">
    <property type="entry name" value="SERPIN"/>
    <property type="match status" value="1"/>
</dbReference>
<organism evidence="7 8">
    <name type="scientific">Folsomia candida</name>
    <name type="common">Springtail</name>
    <dbReference type="NCBI Taxonomy" id="158441"/>
    <lineage>
        <taxon>Eukaryota</taxon>
        <taxon>Metazoa</taxon>
        <taxon>Ecdysozoa</taxon>
        <taxon>Arthropoda</taxon>
        <taxon>Hexapoda</taxon>
        <taxon>Collembola</taxon>
        <taxon>Entomobryomorpha</taxon>
        <taxon>Isotomoidea</taxon>
        <taxon>Isotomidae</taxon>
        <taxon>Proisotominae</taxon>
        <taxon>Folsomia</taxon>
    </lineage>
</organism>
<keyword evidence="1" id="KW-0646">Protease inhibitor</keyword>
<dbReference type="InterPro" id="IPR023796">
    <property type="entry name" value="Serpin_dom"/>
</dbReference>
<feature type="region of interest" description="Disordered" evidence="4">
    <location>
        <begin position="414"/>
        <end position="444"/>
    </location>
</feature>
<comment type="similarity">
    <text evidence="3">Belongs to the serpin family.</text>
</comment>
<keyword evidence="2" id="KW-0722">Serine protease inhibitor</keyword>
<sequence>MNSRVVARSAILSLILTCATIMATDTDKCFGAGDVPIDGHNLTGNWTESKLEFTLAMFHSLYAGENLFFSPHSIHQALVVALMGARGKTEAQLRSLLNLENVPKVSLLQHLRADGMHRDSICPSSPGVELRVANKIFVDKSEPLQACVLTHLGPEVEQLDLVNDTEGSRAIMNKWVEEITHNKIYSLVPPLPPNSRLAIVNGAYFRGVWEHQFKKSKTKLGLFYSSPTEVVPTYMMHTKGYYHHGASPELGAYVLELPYEGDSMSLVLLLPPFSPGAITRTVTALGRGGLKRAMEELAGTSLEVVLPRFSLSHTLPLTQALTDLGLTSLFNRSGAELGDFSTKPEGLFVEEAIHKAFLEVNEEGASAGGGTALIGTRSGRPLDQSRFVANHPFIMGVWDKCRETMLFMGVLHRPQTKGQGGEGSEENATTTTTTEQVNVNEKKV</sequence>
<reference evidence="7 8" key="1">
    <citation type="submission" date="2015-12" db="EMBL/GenBank/DDBJ databases">
        <title>The genome of Folsomia candida.</title>
        <authorList>
            <person name="Faddeeva A."/>
            <person name="Derks M.F."/>
            <person name="Anvar Y."/>
            <person name="Smit S."/>
            <person name="Van Straalen N."/>
            <person name="Roelofs D."/>
        </authorList>
    </citation>
    <scope>NUCLEOTIDE SEQUENCE [LARGE SCALE GENOMIC DNA]</scope>
    <source>
        <strain evidence="7 8">VU population</strain>
        <tissue evidence="7">Whole body</tissue>
    </source>
</reference>
<comment type="caution">
    <text evidence="7">The sequence shown here is derived from an EMBL/GenBank/DDBJ whole genome shotgun (WGS) entry which is preliminary data.</text>
</comment>
<proteinExistence type="inferred from homology"/>
<dbReference type="Gene3D" id="2.30.39.10">
    <property type="entry name" value="Alpha-1-antitrypsin, domain 1"/>
    <property type="match status" value="1"/>
</dbReference>
<dbReference type="GO" id="GO:0005615">
    <property type="term" value="C:extracellular space"/>
    <property type="evidence" value="ECO:0007669"/>
    <property type="project" value="InterPro"/>
</dbReference>
<evidence type="ECO:0000256" key="3">
    <source>
        <dbReference type="RuleBase" id="RU000411"/>
    </source>
</evidence>
<evidence type="ECO:0000256" key="4">
    <source>
        <dbReference type="SAM" id="MobiDB-lite"/>
    </source>
</evidence>
<feature type="signal peptide" evidence="5">
    <location>
        <begin position="1"/>
        <end position="26"/>
    </location>
</feature>
<name>A0A226EZ78_FOLCA</name>